<keyword evidence="4" id="KW-1185">Reference proteome</keyword>
<dbReference type="RefSeq" id="XP_066653074.1">
    <property type="nucleotide sequence ID" value="XM_066796493.1"/>
</dbReference>
<accession>A0ABR1LH75</accession>
<sequence>MGRPAPPPVYRDDPDAVSMHTTRGDYEYDDSLQVDDQLPAYSDHAGPVSKSNIPSQGRASQLPEDEYSVIECGNTQYAFGKPVNTKAVTFRIDERLTEPSCLFKYISDVLTVLPPKPLVQVHGYHWQTVRKGNKKEKKQVVDFDIKLNMQNYLGEPTQDWCKPRTVGSAEKALRGGFRKTVAKDPKGDLEVGDLKQDLYDWCKEYCNSNRMLKSFRINRTISGLDTNLIHQRIEALIRQTNYRGHVLITFPIESRGVDIYNPHRINRWRTTPWIRWIFYLSFLWLFTWPLLYFFTARWAVYTVDWPFSISMSQSPSGSGRNNRKWATVSEEAWFLKHRKLIRRLALSGHQGNADELDLDEEYEEPRAISGRSGNEHVDTAVGIIQAGVAGWNAVQRGMGRDPDGWGADC</sequence>
<evidence type="ECO:0000256" key="2">
    <source>
        <dbReference type="SAM" id="Phobius"/>
    </source>
</evidence>
<feature type="region of interest" description="Disordered" evidence="1">
    <location>
        <begin position="1"/>
        <end position="62"/>
    </location>
</feature>
<protein>
    <submittedName>
        <fullName evidence="3">Uncharacterized protein</fullName>
    </submittedName>
</protein>
<dbReference type="Proteomes" id="UP001360953">
    <property type="component" value="Unassembled WGS sequence"/>
</dbReference>
<keyword evidence="2" id="KW-0472">Membrane</keyword>
<comment type="caution">
    <text evidence="3">The sequence shown here is derived from an EMBL/GenBank/DDBJ whole genome shotgun (WGS) entry which is preliminary data.</text>
</comment>
<gene>
    <name evidence="3" type="ORF">J3D65DRAFT_468251</name>
</gene>
<dbReference type="EMBL" id="JBBPEH010000009">
    <property type="protein sequence ID" value="KAK7534035.1"/>
    <property type="molecule type" value="Genomic_DNA"/>
</dbReference>
<dbReference type="PANTHER" id="PTHR37848:SF1">
    <property type="entry name" value="SUN DOMAIN-CONTAINING PROTEIN"/>
    <property type="match status" value="1"/>
</dbReference>
<feature type="compositionally biased region" description="Polar residues" evidence="1">
    <location>
        <begin position="49"/>
        <end position="59"/>
    </location>
</feature>
<evidence type="ECO:0000313" key="3">
    <source>
        <dbReference type="EMBL" id="KAK7534035.1"/>
    </source>
</evidence>
<proteinExistence type="predicted"/>
<evidence type="ECO:0000313" key="4">
    <source>
        <dbReference type="Proteomes" id="UP001360953"/>
    </source>
</evidence>
<keyword evidence="2" id="KW-0812">Transmembrane</keyword>
<feature type="transmembrane region" description="Helical" evidence="2">
    <location>
        <begin position="273"/>
        <end position="294"/>
    </location>
</feature>
<evidence type="ECO:0000256" key="1">
    <source>
        <dbReference type="SAM" id="MobiDB-lite"/>
    </source>
</evidence>
<reference evidence="3 4" key="1">
    <citation type="submission" date="2024-04" db="EMBL/GenBank/DDBJ databases">
        <title>Phyllosticta paracitricarpa is synonymous to the EU quarantine fungus P. citricarpa based on phylogenomic analyses.</title>
        <authorList>
            <consortium name="Lawrence Berkeley National Laboratory"/>
            <person name="Van ingen-buijs V.A."/>
            <person name="Van westerhoven A.C."/>
            <person name="Haridas S."/>
            <person name="Skiadas P."/>
            <person name="Martin F."/>
            <person name="Groenewald J.Z."/>
            <person name="Crous P.W."/>
            <person name="Seidl M.F."/>
        </authorList>
    </citation>
    <scope>NUCLEOTIDE SEQUENCE [LARGE SCALE GENOMIC DNA]</scope>
    <source>
        <strain evidence="3 4">CPC 17464</strain>
    </source>
</reference>
<keyword evidence="2" id="KW-1133">Transmembrane helix</keyword>
<dbReference type="GeneID" id="92029399"/>
<dbReference type="PANTHER" id="PTHR37848">
    <property type="entry name" value="EXPRESSED PROTEIN"/>
    <property type="match status" value="1"/>
</dbReference>
<organism evidence="3 4">
    <name type="scientific">Phyllosticta citribraziliensis</name>
    <dbReference type="NCBI Taxonomy" id="989973"/>
    <lineage>
        <taxon>Eukaryota</taxon>
        <taxon>Fungi</taxon>
        <taxon>Dikarya</taxon>
        <taxon>Ascomycota</taxon>
        <taxon>Pezizomycotina</taxon>
        <taxon>Dothideomycetes</taxon>
        <taxon>Dothideomycetes incertae sedis</taxon>
        <taxon>Botryosphaeriales</taxon>
        <taxon>Phyllostictaceae</taxon>
        <taxon>Phyllosticta</taxon>
    </lineage>
</organism>
<name>A0ABR1LH75_9PEZI</name>